<evidence type="ECO:0000256" key="2">
    <source>
        <dbReference type="SAM" id="Phobius"/>
    </source>
</evidence>
<reference evidence="3 4" key="1">
    <citation type="submission" date="2018-02" db="EMBL/GenBank/DDBJ databases">
        <title>The genomes of Aspergillus section Nigri reveals drivers in fungal speciation.</title>
        <authorList>
            <consortium name="DOE Joint Genome Institute"/>
            <person name="Vesth T.C."/>
            <person name="Nybo J."/>
            <person name="Theobald S."/>
            <person name="Brandl J."/>
            <person name="Frisvad J.C."/>
            <person name="Nielsen K.F."/>
            <person name="Lyhne E.K."/>
            <person name="Kogle M.E."/>
            <person name="Kuo A."/>
            <person name="Riley R."/>
            <person name="Clum A."/>
            <person name="Nolan M."/>
            <person name="Lipzen A."/>
            <person name="Salamov A."/>
            <person name="Henrissat B."/>
            <person name="Wiebenga A."/>
            <person name="De vries R.P."/>
            <person name="Grigoriev I.V."/>
            <person name="Mortensen U.H."/>
            <person name="Andersen M.R."/>
            <person name="Baker S.E."/>
        </authorList>
    </citation>
    <scope>NUCLEOTIDE SEQUENCE [LARGE SCALE GENOMIC DNA]</scope>
    <source>
        <strain evidence="3 4">CBS 112811</strain>
    </source>
</reference>
<evidence type="ECO:0000313" key="3">
    <source>
        <dbReference type="EMBL" id="RAH56397.1"/>
    </source>
</evidence>
<gene>
    <name evidence="3" type="ORF">BO85DRAFT_49054</name>
</gene>
<dbReference type="EMBL" id="KZ825065">
    <property type="protein sequence ID" value="RAH56397.1"/>
    <property type="molecule type" value="Genomic_DNA"/>
</dbReference>
<organism evidence="3 4">
    <name type="scientific">Aspergillus piperis CBS 112811</name>
    <dbReference type="NCBI Taxonomy" id="1448313"/>
    <lineage>
        <taxon>Eukaryota</taxon>
        <taxon>Fungi</taxon>
        <taxon>Dikarya</taxon>
        <taxon>Ascomycota</taxon>
        <taxon>Pezizomycotina</taxon>
        <taxon>Eurotiomycetes</taxon>
        <taxon>Eurotiomycetidae</taxon>
        <taxon>Eurotiales</taxon>
        <taxon>Aspergillaceae</taxon>
        <taxon>Aspergillus</taxon>
        <taxon>Aspergillus subgen. Circumdati</taxon>
    </lineage>
</organism>
<dbReference type="RefSeq" id="XP_025514319.1">
    <property type="nucleotide sequence ID" value="XM_025663665.1"/>
</dbReference>
<dbReference type="Proteomes" id="UP000249526">
    <property type="component" value="Unassembled WGS sequence"/>
</dbReference>
<keyword evidence="2" id="KW-1133">Transmembrane helix</keyword>
<sequence length="92" mass="11116">MMMRIKSMIAKRPGSSLDTKDRLGKVRTKRERKARNQRELTMRRWVIFMMVGSRQCWTMALYITFKEAMRKRFLVRWIESQPRSTARTSCLV</sequence>
<accession>A0A8G1R0Q9</accession>
<keyword evidence="4" id="KW-1185">Reference proteome</keyword>
<evidence type="ECO:0000256" key="1">
    <source>
        <dbReference type="SAM" id="MobiDB-lite"/>
    </source>
</evidence>
<evidence type="ECO:0000313" key="4">
    <source>
        <dbReference type="Proteomes" id="UP000249526"/>
    </source>
</evidence>
<dbReference type="GeneID" id="37167067"/>
<proteinExistence type="predicted"/>
<name>A0A8G1R0Q9_9EURO</name>
<keyword evidence="2" id="KW-0812">Transmembrane</keyword>
<feature type="region of interest" description="Disordered" evidence="1">
    <location>
        <begin position="1"/>
        <end position="35"/>
    </location>
</feature>
<dbReference type="AlphaFoldDB" id="A0A8G1R0Q9"/>
<keyword evidence="2" id="KW-0472">Membrane</keyword>
<feature type="transmembrane region" description="Helical" evidence="2">
    <location>
        <begin position="45"/>
        <end position="65"/>
    </location>
</feature>
<protein>
    <submittedName>
        <fullName evidence="3">Uncharacterized protein</fullName>
    </submittedName>
</protein>